<dbReference type="EMBL" id="UYYA01001523">
    <property type="protein sequence ID" value="VDM55461.1"/>
    <property type="molecule type" value="Genomic_DNA"/>
</dbReference>
<dbReference type="WBParaSite" id="ACOC_0000387501-mRNA-1">
    <property type="protein sequence ID" value="ACOC_0000387501-mRNA-1"/>
    <property type="gene ID" value="ACOC_0000387501"/>
</dbReference>
<evidence type="ECO:0000256" key="7">
    <source>
        <dbReference type="ARBA" id="ARBA00023306"/>
    </source>
</evidence>
<evidence type="ECO:0000313" key="11">
    <source>
        <dbReference type="EMBL" id="VDM55461.1"/>
    </source>
</evidence>
<sequence length="501" mass="58319">MLVIMWSFECIHGDNDTKFLGKQSNGETIRRKNYTNFNTKGVDNSERSNRKGMCSIVLDPRSIVDSLSFLKVDINVEDIIRPRADRIQNIYHSFCTQVLEVPEKSLSELPFEFNTNSETAEIHHRSTPLVLLFTTMWRCFITDFGDDSCDFTMCDLINPQPKRTRRLLSVVADFADFYMACFRISLLIFLLGVKASHAFEKTRAEYDDARRAISTAQEEVRLAEERKNTLLNEQGIRKRKENELLAELNSKQAALRELWKEGELCEKRREAVWNSIKDGREEIVNLRRELKSLSSKIDHVSNGIIKSPTRFLRDVEDQRASIKSLQKQCDTERQRICDNEEAIKVVEQISKALDELSKKGDQLRDWQKLMISSEEQAKTHDRTYALYSLRLQDLKSRMEELSSVVKKLREHGCSGRNELSQLKKELVRLRNEKIREEETVRTACLELHRLFNDLLEKTNIKLQYHRAEEKFNMESKLFSDVLHSISCALDDTEHAGSDEVI</sequence>
<feature type="domain" description="Kinetochore protein Nuf2 N-terminal" evidence="10">
    <location>
        <begin position="57"/>
        <end position="178"/>
    </location>
</feature>
<dbReference type="OrthoDB" id="5862693at2759"/>
<evidence type="ECO:0000256" key="9">
    <source>
        <dbReference type="SAM" id="Coils"/>
    </source>
</evidence>
<keyword evidence="3" id="KW-0158">Chromosome</keyword>
<feature type="coiled-coil region" evidence="9">
    <location>
        <begin position="391"/>
        <end position="439"/>
    </location>
</feature>
<comment type="subcellular location">
    <subcellularLocation>
        <location evidence="1">Chromosome</location>
        <location evidence="1">Centromere</location>
    </subcellularLocation>
</comment>
<evidence type="ECO:0000313" key="12">
    <source>
        <dbReference type="Proteomes" id="UP000267027"/>
    </source>
</evidence>
<evidence type="ECO:0000256" key="5">
    <source>
        <dbReference type="ARBA" id="ARBA00022776"/>
    </source>
</evidence>
<evidence type="ECO:0000256" key="2">
    <source>
        <dbReference type="ARBA" id="ARBA00005498"/>
    </source>
</evidence>
<gene>
    <name evidence="11" type="ORF">ACOC_LOCUS3876</name>
</gene>
<reference evidence="13" key="1">
    <citation type="submission" date="2017-02" db="UniProtKB">
        <authorList>
            <consortium name="WormBaseParasite"/>
        </authorList>
    </citation>
    <scope>IDENTIFICATION</scope>
</reference>
<keyword evidence="5" id="KW-0498">Mitosis</keyword>
<evidence type="ECO:0000256" key="4">
    <source>
        <dbReference type="ARBA" id="ARBA00022618"/>
    </source>
</evidence>
<dbReference type="Pfam" id="PF03800">
    <property type="entry name" value="Nuf2"/>
    <property type="match status" value="1"/>
</dbReference>
<feature type="coiled-coil region" evidence="9">
    <location>
        <begin position="199"/>
        <end position="359"/>
    </location>
</feature>
<dbReference type="InterPro" id="IPR005549">
    <property type="entry name" value="Kinetochore_Nuf2_N"/>
</dbReference>
<proteinExistence type="inferred from homology"/>
<organism evidence="13">
    <name type="scientific">Angiostrongylus costaricensis</name>
    <name type="common">Nematode worm</name>
    <dbReference type="NCBI Taxonomy" id="334426"/>
    <lineage>
        <taxon>Eukaryota</taxon>
        <taxon>Metazoa</taxon>
        <taxon>Ecdysozoa</taxon>
        <taxon>Nematoda</taxon>
        <taxon>Chromadorea</taxon>
        <taxon>Rhabditida</taxon>
        <taxon>Rhabditina</taxon>
        <taxon>Rhabditomorpha</taxon>
        <taxon>Strongyloidea</taxon>
        <taxon>Metastrongylidae</taxon>
        <taxon>Angiostrongylus</taxon>
    </lineage>
</organism>
<dbReference type="GO" id="GO:0051301">
    <property type="term" value="P:cell division"/>
    <property type="evidence" value="ECO:0007669"/>
    <property type="project" value="UniProtKB-KW"/>
</dbReference>
<dbReference type="InterPro" id="IPR038275">
    <property type="entry name" value="Nuf2_N_sf"/>
</dbReference>
<evidence type="ECO:0000256" key="6">
    <source>
        <dbReference type="ARBA" id="ARBA00023054"/>
    </source>
</evidence>
<evidence type="ECO:0000259" key="10">
    <source>
        <dbReference type="Pfam" id="PF03800"/>
    </source>
</evidence>
<evidence type="ECO:0000256" key="1">
    <source>
        <dbReference type="ARBA" id="ARBA00004584"/>
    </source>
</evidence>
<name>A0A0R3PHP8_ANGCS</name>
<dbReference type="GO" id="GO:0031262">
    <property type="term" value="C:Ndc80 complex"/>
    <property type="evidence" value="ECO:0007669"/>
    <property type="project" value="InterPro"/>
</dbReference>
<dbReference type="OMA" id="QFDVAPF"/>
<keyword evidence="6 9" id="KW-0175">Coiled coil</keyword>
<evidence type="ECO:0000256" key="8">
    <source>
        <dbReference type="ARBA" id="ARBA00023328"/>
    </source>
</evidence>
<dbReference type="AlphaFoldDB" id="A0A0R3PHP8"/>
<keyword evidence="8" id="KW-0137">Centromere</keyword>
<keyword evidence="7" id="KW-0131">Cell cycle</keyword>
<reference evidence="11 12" key="2">
    <citation type="submission" date="2018-11" db="EMBL/GenBank/DDBJ databases">
        <authorList>
            <consortium name="Pathogen Informatics"/>
        </authorList>
    </citation>
    <scope>NUCLEOTIDE SEQUENCE [LARGE SCALE GENOMIC DNA]</scope>
    <source>
        <strain evidence="11 12">Costa Rica</strain>
    </source>
</reference>
<evidence type="ECO:0000256" key="3">
    <source>
        <dbReference type="ARBA" id="ARBA00022454"/>
    </source>
</evidence>
<accession>A0A0R3PHP8</accession>
<protein>
    <submittedName>
        <fullName evidence="13">Nuf2 domain-containing protein</fullName>
    </submittedName>
</protein>
<dbReference type="STRING" id="334426.A0A0R3PHP8"/>
<evidence type="ECO:0000313" key="13">
    <source>
        <dbReference type="WBParaSite" id="ACOC_0000387501-mRNA-1"/>
    </source>
</evidence>
<keyword evidence="4" id="KW-0132">Cell division</keyword>
<dbReference type="Proteomes" id="UP000267027">
    <property type="component" value="Unassembled WGS sequence"/>
</dbReference>
<dbReference type="Gene3D" id="1.10.418.60">
    <property type="entry name" value="Ncd80 complex, Nuf2 subunit"/>
    <property type="match status" value="1"/>
</dbReference>
<keyword evidence="12" id="KW-1185">Reference proteome</keyword>
<comment type="similarity">
    <text evidence="2">Belongs to the NUF2 family.</text>
</comment>